<dbReference type="AlphaFoldDB" id="A0A1J4K8F6"/>
<proteinExistence type="predicted"/>
<protein>
    <recommendedName>
        <fullName evidence="4">F5/8 type C domain-containing protein</fullName>
    </recommendedName>
</protein>
<reference evidence="2" key="1">
    <citation type="submission" date="2016-10" db="EMBL/GenBank/DDBJ databases">
        <authorList>
            <person name="Benchimol M."/>
            <person name="Almeida L.G."/>
            <person name="Vasconcelos A.T."/>
            <person name="Perreira-Neves A."/>
            <person name="Rosa I.A."/>
            <person name="Tasca T."/>
            <person name="Bogo M.R."/>
            <person name="de Souza W."/>
        </authorList>
    </citation>
    <scope>NUCLEOTIDE SEQUENCE [LARGE SCALE GENOMIC DNA]</scope>
    <source>
        <strain evidence="2">K</strain>
    </source>
</reference>
<evidence type="ECO:0000256" key="1">
    <source>
        <dbReference type="SAM" id="MobiDB-lite"/>
    </source>
</evidence>
<name>A0A1J4K8F6_9EUKA</name>
<feature type="compositionally biased region" description="Basic and acidic residues" evidence="1">
    <location>
        <begin position="376"/>
        <end position="402"/>
    </location>
</feature>
<dbReference type="EMBL" id="MLAK01000749">
    <property type="protein sequence ID" value="OHT05709.1"/>
    <property type="molecule type" value="Genomic_DNA"/>
</dbReference>
<sequence length="604" mass="69634">MPLSHPPHEADFTLTFNDNKFNISKCLFGLYSIKFRNHPDFIFQNSLDMSEKGIDVSTFQQFVNACQSHFYSITNENVIGLHFLCKKWKVPMILEEVVSYLSDINDSTLLITKLNFLLQKDAPTSEIEETISKHINSYLSVPSFCSLPIPVLHRIISKTFLQENKTSTNKNRKVEKINHHLFLNFLKAASDFHKESAAPLYYFVDGSDFTHEEINEIGSKPKFIQHFLEPTFSTSISSLFQKLNDQKNQITSINSQIESMKNFEGAKITEFKEKVAKLKKSIKKKVKNLANEGMESSSSNQALHELEQQISTITTSITTSNDTLSMLETKCADLDNLYNEVYTRVFTMATPNRQEQRQEKQQQRKKRSRMSFFPSKQDKDEKEEPHSRRTVSMKEPDHKRASFLEAKTQQRNAHEMPVRNSVAPSMSQSIETTEVTKEFNATNQLNGIIKQLTQQCGGNVHKEKIIDIQASSSLSSQAPMSVCDYNNVWFWSTKDQPNQWLRFDFKNRKISLKNYTIKTIPYQANFDHLKNWVVEGTNNLETGWDEIDKRTNNSDLNGSGSIFTFKCESNANSYRYIRLRTIGPNHYGKNILALTNIEFFGNLK</sequence>
<organism evidence="2 3">
    <name type="scientific">Tritrichomonas foetus</name>
    <dbReference type="NCBI Taxonomy" id="1144522"/>
    <lineage>
        <taxon>Eukaryota</taxon>
        <taxon>Metamonada</taxon>
        <taxon>Parabasalia</taxon>
        <taxon>Tritrichomonadida</taxon>
        <taxon>Tritrichomonadidae</taxon>
        <taxon>Tritrichomonas</taxon>
    </lineage>
</organism>
<dbReference type="GeneID" id="94827454"/>
<dbReference type="Gene3D" id="2.60.120.260">
    <property type="entry name" value="Galactose-binding domain-like"/>
    <property type="match status" value="1"/>
</dbReference>
<gene>
    <name evidence="2" type="ORF">TRFO_05865</name>
</gene>
<accession>A0A1J4K8F6</accession>
<evidence type="ECO:0008006" key="4">
    <source>
        <dbReference type="Google" id="ProtNLM"/>
    </source>
</evidence>
<dbReference type="InterPro" id="IPR008979">
    <property type="entry name" value="Galactose-bd-like_sf"/>
</dbReference>
<dbReference type="VEuPathDB" id="TrichDB:TRFO_05865"/>
<keyword evidence="3" id="KW-1185">Reference proteome</keyword>
<dbReference type="SUPFAM" id="SSF49785">
    <property type="entry name" value="Galactose-binding domain-like"/>
    <property type="match status" value="1"/>
</dbReference>
<dbReference type="OrthoDB" id="1482944at2759"/>
<feature type="region of interest" description="Disordered" evidence="1">
    <location>
        <begin position="349"/>
        <end position="426"/>
    </location>
</feature>
<evidence type="ECO:0000313" key="3">
    <source>
        <dbReference type="Proteomes" id="UP000179807"/>
    </source>
</evidence>
<evidence type="ECO:0000313" key="2">
    <source>
        <dbReference type="EMBL" id="OHT05709.1"/>
    </source>
</evidence>
<dbReference type="Proteomes" id="UP000179807">
    <property type="component" value="Unassembled WGS sequence"/>
</dbReference>
<comment type="caution">
    <text evidence="2">The sequence shown here is derived from an EMBL/GenBank/DDBJ whole genome shotgun (WGS) entry which is preliminary data.</text>
</comment>
<dbReference type="RefSeq" id="XP_068358845.1">
    <property type="nucleotide sequence ID" value="XM_068492750.1"/>
</dbReference>